<dbReference type="Proteomes" id="UP000585474">
    <property type="component" value="Unassembled WGS sequence"/>
</dbReference>
<sequence length="201" mass="22329">MDRQPNCWFSGLYQFRKQNSHVKGPNKRTGKRVGDQWVCVFVGIENQQSRHRGERRVTRGSRRILPRENEKQGHCGEGMGEAGGDFSAPSDWRFCEPLWVEFGGRGGVARGAGAGVAAARRPEGECGGGGEGRLGVWVREWGWGGERLVRGEEIGEKVSEMMSDRELRNRAREVGEEARKAWEVNGSSEKAMMGVIDGLKP</sequence>
<dbReference type="GO" id="GO:0016740">
    <property type="term" value="F:transferase activity"/>
    <property type="evidence" value="ECO:0007669"/>
    <property type="project" value="UniProtKB-KW"/>
</dbReference>
<protein>
    <submittedName>
        <fullName evidence="1">UDP-Glycosyltransferase superfamily protein</fullName>
    </submittedName>
</protein>
<dbReference type="AlphaFoldDB" id="A0A7J0H890"/>
<reference evidence="1 2" key="1">
    <citation type="submission" date="2019-07" db="EMBL/GenBank/DDBJ databases">
        <title>De Novo Assembly of kiwifruit Actinidia rufa.</title>
        <authorList>
            <person name="Sugita-Konishi S."/>
            <person name="Sato K."/>
            <person name="Mori E."/>
            <person name="Abe Y."/>
            <person name="Kisaki G."/>
            <person name="Hamano K."/>
            <person name="Suezawa K."/>
            <person name="Otani M."/>
            <person name="Fukuda T."/>
            <person name="Manabe T."/>
            <person name="Gomi K."/>
            <person name="Tabuchi M."/>
            <person name="Akimitsu K."/>
            <person name="Kataoka I."/>
        </authorList>
    </citation>
    <scope>NUCLEOTIDE SEQUENCE [LARGE SCALE GENOMIC DNA]</scope>
    <source>
        <strain evidence="2">cv. Fuchu</strain>
    </source>
</reference>
<keyword evidence="1" id="KW-0808">Transferase</keyword>
<evidence type="ECO:0000313" key="2">
    <source>
        <dbReference type="Proteomes" id="UP000585474"/>
    </source>
</evidence>
<name>A0A7J0H890_9ERIC</name>
<dbReference type="EMBL" id="BJWL01000027">
    <property type="protein sequence ID" value="GFZ19279.1"/>
    <property type="molecule type" value="Genomic_DNA"/>
</dbReference>
<evidence type="ECO:0000313" key="1">
    <source>
        <dbReference type="EMBL" id="GFZ19279.1"/>
    </source>
</evidence>
<keyword evidence="2" id="KW-1185">Reference proteome</keyword>
<organism evidence="1 2">
    <name type="scientific">Actinidia rufa</name>
    <dbReference type="NCBI Taxonomy" id="165716"/>
    <lineage>
        <taxon>Eukaryota</taxon>
        <taxon>Viridiplantae</taxon>
        <taxon>Streptophyta</taxon>
        <taxon>Embryophyta</taxon>
        <taxon>Tracheophyta</taxon>
        <taxon>Spermatophyta</taxon>
        <taxon>Magnoliopsida</taxon>
        <taxon>eudicotyledons</taxon>
        <taxon>Gunneridae</taxon>
        <taxon>Pentapetalae</taxon>
        <taxon>asterids</taxon>
        <taxon>Ericales</taxon>
        <taxon>Actinidiaceae</taxon>
        <taxon>Actinidia</taxon>
    </lineage>
</organism>
<comment type="caution">
    <text evidence="1">The sequence shown here is derived from an EMBL/GenBank/DDBJ whole genome shotgun (WGS) entry which is preliminary data.</text>
</comment>
<gene>
    <name evidence="1" type="ORF">Acr_27g0010180</name>
</gene>
<dbReference type="SUPFAM" id="SSF53756">
    <property type="entry name" value="UDP-Glycosyltransferase/glycogen phosphorylase"/>
    <property type="match status" value="1"/>
</dbReference>
<accession>A0A7J0H890</accession>
<dbReference type="OrthoDB" id="5835829at2759"/>
<proteinExistence type="predicted"/>